<dbReference type="InterPro" id="IPR036390">
    <property type="entry name" value="WH_DNA-bd_sf"/>
</dbReference>
<feature type="domain" description="HTH lysR-type" evidence="5">
    <location>
        <begin position="2"/>
        <end position="59"/>
    </location>
</feature>
<evidence type="ECO:0000313" key="7">
    <source>
        <dbReference type="Proteomes" id="UP001520878"/>
    </source>
</evidence>
<keyword evidence="3" id="KW-0238">DNA-binding</keyword>
<dbReference type="CDD" id="cd05466">
    <property type="entry name" value="PBP2_LTTR_substrate"/>
    <property type="match status" value="1"/>
</dbReference>
<proteinExistence type="inferred from homology"/>
<keyword evidence="4" id="KW-0804">Transcription</keyword>
<evidence type="ECO:0000256" key="3">
    <source>
        <dbReference type="ARBA" id="ARBA00023125"/>
    </source>
</evidence>
<accession>A0ABS8G716</accession>
<dbReference type="Proteomes" id="UP001520878">
    <property type="component" value="Unassembled WGS sequence"/>
</dbReference>
<protein>
    <submittedName>
        <fullName evidence="6">LysR family transcriptional regulator</fullName>
    </submittedName>
</protein>
<dbReference type="InterPro" id="IPR005119">
    <property type="entry name" value="LysR_subst-bd"/>
</dbReference>
<sequence>MVNPAWLRSFCTLVHTQNFTRTAEQLFMTQSGVSQHIKKLEGFLGASLLDRDANGFELTEAGRRLYQQAQPIVDSLAHLQEQVMADPPHQGRVNVISPGSVGLQLYRHLLGFQQQHQGLIIDHRFAPNGSIESAVVQKHADIGLMTQIPQHPQCAFNDVGREQLLLVTPASESVPSLSALEKLGFIDHPDGHHHANLLLSANFSDFSSSQQIPVRGFSNQIGLILEPVSLGLGFTVLPQHAVASFAKPESIRVHTLSTPVYEPLYLVTSATTQRPARVQVLLEEIRAWLKSG</sequence>
<evidence type="ECO:0000313" key="6">
    <source>
        <dbReference type="EMBL" id="MCC2616279.1"/>
    </source>
</evidence>
<dbReference type="PROSITE" id="PS50931">
    <property type="entry name" value="HTH_LYSR"/>
    <property type="match status" value="1"/>
</dbReference>
<dbReference type="Pfam" id="PF03466">
    <property type="entry name" value="LysR_substrate"/>
    <property type="match status" value="1"/>
</dbReference>
<dbReference type="Gene3D" id="1.10.10.10">
    <property type="entry name" value="Winged helix-like DNA-binding domain superfamily/Winged helix DNA-binding domain"/>
    <property type="match status" value="1"/>
</dbReference>
<dbReference type="Gene3D" id="3.40.190.10">
    <property type="entry name" value="Periplasmic binding protein-like II"/>
    <property type="match status" value="2"/>
</dbReference>
<dbReference type="Pfam" id="PF00126">
    <property type="entry name" value="HTH_1"/>
    <property type="match status" value="1"/>
</dbReference>
<evidence type="ECO:0000256" key="1">
    <source>
        <dbReference type="ARBA" id="ARBA00009437"/>
    </source>
</evidence>
<evidence type="ECO:0000256" key="2">
    <source>
        <dbReference type="ARBA" id="ARBA00023015"/>
    </source>
</evidence>
<dbReference type="PANTHER" id="PTHR30126">
    <property type="entry name" value="HTH-TYPE TRANSCRIPTIONAL REGULATOR"/>
    <property type="match status" value="1"/>
</dbReference>
<dbReference type="SUPFAM" id="SSF46785">
    <property type="entry name" value="Winged helix' DNA-binding domain"/>
    <property type="match status" value="1"/>
</dbReference>
<evidence type="ECO:0000259" key="5">
    <source>
        <dbReference type="PROSITE" id="PS50931"/>
    </source>
</evidence>
<reference evidence="6 7" key="1">
    <citation type="submission" date="2021-10" db="EMBL/GenBank/DDBJ databases">
        <title>Draft genome of Aestuariibacter halophilus JC2043.</title>
        <authorList>
            <person name="Emsley S.A."/>
            <person name="Pfannmuller K.M."/>
            <person name="Ushijima B."/>
            <person name="Saw J.H."/>
            <person name="Videau P."/>
        </authorList>
    </citation>
    <scope>NUCLEOTIDE SEQUENCE [LARGE SCALE GENOMIC DNA]</scope>
    <source>
        <strain evidence="6 7">JC2043</strain>
    </source>
</reference>
<dbReference type="PRINTS" id="PR00039">
    <property type="entry name" value="HTHLYSR"/>
</dbReference>
<gene>
    <name evidence="6" type="ORF">LJ739_08505</name>
</gene>
<keyword evidence="2" id="KW-0805">Transcription regulation</keyword>
<dbReference type="PANTHER" id="PTHR30126:SF99">
    <property type="entry name" value="TRANSCRIPTIONAL REGULATOR LYSR FAMILY"/>
    <property type="match status" value="1"/>
</dbReference>
<comment type="similarity">
    <text evidence="1">Belongs to the LysR transcriptional regulatory family.</text>
</comment>
<dbReference type="EMBL" id="JAJEWP010000001">
    <property type="protein sequence ID" value="MCC2616279.1"/>
    <property type="molecule type" value="Genomic_DNA"/>
</dbReference>
<dbReference type="RefSeq" id="WP_229159204.1">
    <property type="nucleotide sequence ID" value="NZ_JAJEWP010000001.1"/>
</dbReference>
<dbReference type="InterPro" id="IPR000847">
    <property type="entry name" value="LysR_HTH_N"/>
</dbReference>
<organism evidence="6 7">
    <name type="scientific">Fluctibacter halophilus</name>
    <dbReference type="NCBI Taxonomy" id="226011"/>
    <lineage>
        <taxon>Bacteria</taxon>
        <taxon>Pseudomonadati</taxon>
        <taxon>Pseudomonadota</taxon>
        <taxon>Gammaproteobacteria</taxon>
        <taxon>Alteromonadales</taxon>
        <taxon>Alteromonadaceae</taxon>
        <taxon>Fluctibacter</taxon>
    </lineage>
</organism>
<evidence type="ECO:0000256" key="4">
    <source>
        <dbReference type="ARBA" id="ARBA00023163"/>
    </source>
</evidence>
<comment type="caution">
    <text evidence="6">The sequence shown here is derived from an EMBL/GenBank/DDBJ whole genome shotgun (WGS) entry which is preliminary data.</text>
</comment>
<dbReference type="InterPro" id="IPR036388">
    <property type="entry name" value="WH-like_DNA-bd_sf"/>
</dbReference>
<keyword evidence="7" id="KW-1185">Reference proteome</keyword>
<dbReference type="SUPFAM" id="SSF53850">
    <property type="entry name" value="Periplasmic binding protein-like II"/>
    <property type="match status" value="1"/>
</dbReference>
<name>A0ABS8G716_9ALTE</name>